<evidence type="ECO:0000256" key="11">
    <source>
        <dbReference type="SAM" id="MobiDB-lite"/>
    </source>
</evidence>
<keyword evidence="6 10" id="KW-0408">Iron</keyword>
<accession>A0A5C3NEA9</accession>
<feature type="region of interest" description="Disordered" evidence="11">
    <location>
        <begin position="1"/>
        <end position="97"/>
    </location>
</feature>
<comment type="catalytic activity">
    <reaction evidence="10">
        <text>holo-[cytochrome c] = apo-[cytochrome c] + heme b</text>
        <dbReference type="Rhea" id="RHEA:22648"/>
        <dbReference type="Rhea" id="RHEA-COMP:10725"/>
        <dbReference type="Rhea" id="RHEA-COMP:10726"/>
        <dbReference type="ChEBI" id="CHEBI:29950"/>
        <dbReference type="ChEBI" id="CHEBI:60344"/>
        <dbReference type="ChEBI" id="CHEBI:83739"/>
        <dbReference type="EC" id="4.4.1.17"/>
    </reaction>
</comment>
<dbReference type="PANTHER" id="PTHR12743:SF0">
    <property type="entry name" value="HOLOCYTOCHROME C-TYPE SYNTHASE"/>
    <property type="match status" value="1"/>
</dbReference>
<keyword evidence="9 10" id="KW-0456">Lyase</keyword>
<keyword evidence="13" id="KW-1185">Reference proteome</keyword>
<proteinExistence type="inferred from homology"/>
<evidence type="ECO:0000256" key="3">
    <source>
        <dbReference type="ARBA" id="ARBA00022617"/>
    </source>
</evidence>
<feature type="compositionally biased region" description="Polar residues" evidence="11">
    <location>
        <begin position="86"/>
        <end position="97"/>
    </location>
</feature>
<feature type="compositionally biased region" description="Low complexity" evidence="11">
    <location>
        <begin position="46"/>
        <end position="56"/>
    </location>
</feature>
<dbReference type="PROSITE" id="PS00822">
    <property type="entry name" value="CYTO_HEME_LYASE_2"/>
    <property type="match status" value="1"/>
</dbReference>
<dbReference type="AlphaFoldDB" id="A0A5C3NEA9"/>
<evidence type="ECO:0000256" key="2">
    <source>
        <dbReference type="ARBA" id="ARBA00007255"/>
    </source>
</evidence>
<evidence type="ECO:0000256" key="9">
    <source>
        <dbReference type="ARBA" id="ARBA00023239"/>
    </source>
</evidence>
<evidence type="ECO:0000256" key="7">
    <source>
        <dbReference type="ARBA" id="ARBA00023128"/>
    </source>
</evidence>
<dbReference type="GO" id="GO:0046872">
    <property type="term" value="F:metal ion binding"/>
    <property type="evidence" value="ECO:0007669"/>
    <property type="project" value="UniProtKB-KW"/>
</dbReference>
<sequence>MPGPGDSKCPVDHNLPPPVASVDKCPVDHGSLKARAGADKCPVDHSSSASSSWSSWRAFLPGSSQSSSHAAKPQTPSPLPTDRETSSIPRTDGTNWEYPSQAQFYSAMARKNHNPRHTDMAAIVPIHNAVNERAWGELLKWEEGRGGERCGGVKLVNFKGRPGDLTPKARWRSLIGYAKPFDRHDWIVDRCGTRIRYVIDFYTGKSLGPSSPPSFYLDVRPALDNWEGVAMRLAGFWGRWFGQSHASPSFSATKP</sequence>
<reference evidence="12 13" key="1">
    <citation type="journal article" date="2019" name="Nat. Ecol. Evol.">
        <title>Megaphylogeny resolves global patterns of mushroom evolution.</title>
        <authorList>
            <person name="Varga T."/>
            <person name="Krizsan K."/>
            <person name="Foldi C."/>
            <person name="Dima B."/>
            <person name="Sanchez-Garcia M."/>
            <person name="Sanchez-Ramirez S."/>
            <person name="Szollosi G.J."/>
            <person name="Szarkandi J.G."/>
            <person name="Papp V."/>
            <person name="Albert L."/>
            <person name="Andreopoulos W."/>
            <person name="Angelini C."/>
            <person name="Antonin V."/>
            <person name="Barry K.W."/>
            <person name="Bougher N.L."/>
            <person name="Buchanan P."/>
            <person name="Buyck B."/>
            <person name="Bense V."/>
            <person name="Catcheside P."/>
            <person name="Chovatia M."/>
            <person name="Cooper J."/>
            <person name="Damon W."/>
            <person name="Desjardin D."/>
            <person name="Finy P."/>
            <person name="Geml J."/>
            <person name="Haridas S."/>
            <person name="Hughes K."/>
            <person name="Justo A."/>
            <person name="Karasinski D."/>
            <person name="Kautmanova I."/>
            <person name="Kiss B."/>
            <person name="Kocsube S."/>
            <person name="Kotiranta H."/>
            <person name="LaButti K.M."/>
            <person name="Lechner B.E."/>
            <person name="Liimatainen K."/>
            <person name="Lipzen A."/>
            <person name="Lukacs Z."/>
            <person name="Mihaltcheva S."/>
            <person name="Morgado L.N."/>
            <person name="Niskanen T."/>
            <person name="Noordeloos M.E."/>
            <person name="Ohm R.A."/>
            <person name="Ortiz-Santana B."/>
            <person name="Ovrebo C."/>
            <person name="Racz N."/>
            <person name="Riley R."/>
            <person name="Savchenko A."/>
            <person name="Shiryaev A."/>
            <person name="Soop K."/>
            <person name="Spirin V."/>
            <person name="Szebenyi C."/>
            <person name="Tomsovsky M."/>
            <person name="Tulloss R.E."/>
            <person name="Uehling J."/>
            <person name="Grigoriev I.V."/>
            <person name="Vagvolgyi C."/>
            <person name="Papp T."/>
            <person name="Martin F.M."/>
            <person name="Miettinen O."/>
            <person name="Hibbett D.S."/>
            <person name="Nagy L.G."/>
        </authorList>
    </citation>
    <scope>NUCLEOTIDE SEQUENCE [LARGE SCALE GENOMIC DNA]</scope>
    <source>
        <strain evidence="12 13">OMC1185</strain>
    </source>
</reference>
<evidence type="ECO:0000256" key="8">
    <source>
        <dbReference type="ARBA" id="ARBA00023136"/>
    </source>
</evidence>
<evidence type="ECO:0000256" key="10">
    <source>
        <dbReference type="RuleBase" id="RU363130"/>
    </source>
</evidence>
<comment type="function">
    <text evidence="10">Lyase that catalyzes the covalent linking of the heme group to the cytochrome C apoprotein to produce the mature functional cytochrome.</text>
</comment>
<protein>
    <recommendedName>
        <fullName evidence="10">Holocytochrome c-type synthase</fullName>
        <ecNumber evidence="10">4.4.1.17</ecNumber>
    </recommendedName>
</protein>
<name>A0A5C3NEA9_9AGAM</name>
<feature type="compositionally biased region" description="Basic and acidic residues" evidence="11">
    <location>
        <begin position="25"/>
        <end position="43"/>
    </location>
</feature>
<evidence type="ECO:0000256" key="4">
    <source>
        <dbReference type="ARBA" id="ARBA00022723"/>
    </source>
</evidence>
<dbReference type="Proteomes" id="UP000305948">
    <property type="component" value="Unassembled WGS sequence"/>
</dbReference>
<evidence type="ECO:0000256" key="1">
    <source>
        <dbReference type="ARBA" id="ARBA00004273"/>
    </source>
</evidence>
<dbReference type="OrthoDB" id="4243at2759"/>
<dbReference type="EC" id="4.4.1.17" evidence="10"/>
<gene>
    <name evidence="12" type="ORF">OE88DRAFT_1653323</name>
</gene>
<dbReference type="STRING" id="5364.A0A5C3NEA9"/>
<keyword evidence="7 10" id="KW-0496">Mitochondrion</keyword>
<keyword evidence="8 10" id="KW-0472">Membrane</keyword>
<dbReference type="EMBL" id="ML213505">
    <property type="protein sequence ID" value="TFK54816.1"/>
    <property type="molecule type" value="Genomic_DNA"/>
</dbReference>
<organism evidence="12 13">
    <name type="scientific">Heliocybe sulcata</name>
    <dbReference type="NCBI Taxonomy" id="5364"/>
    <lineage>
        <taxon>Eukaryota</taxon>
        <taxon>Fungi</taxon>
        <taxon>Dikarya</taxon>
        <taxon>Basidiomycota</taxon>
        <taxon>Agaricomycotina</taxon>
        <taxon>Agaricomycetes</taxon>
        <taxon>Gloeophyllales</taxon>
        <taxon>Gloeophyllaceae</taxon>
        <taxon>Heliocybe</taxon>
    </lineage>
</organism>
<evidence type="ECO:0000313" key="12">
    <source>
        <dbReference type="EMBL" id="TFK54816.1"/>
    </source>
</evidence>
<evidence type="ECO:0000256" key="6">
    <source>
        <dbReference type="ARBA" id="ARBA00023004"/>
    </source>
</evidence>
<comment type="subcellular location">
    <subcellularLocation>
        <location evidence="1 10">Mitochondrion inner membrane</location>
    </subcellularLocation>
</comment>
<evidence type="ECO:0000256" key="5">
    <source>
        <dbReference type="ARBA" id="ARBA00022792"/>
    </source>
</evidence>
<dbReference type="InterPro" id="IPR000511">
    <property type="entry name" value="Holocyt_c/c1_synthase"/>
</dbReference>
<dbReference type="Pfam" id="PF01265">
    <property type="entry name" value="Cyto_heme_lyase"/>
    <property type="match status" value="1"/>
</dbReference>
<comment type="similarity">
    <text evidence="2 10">Belongs to the cytochrome c-type heme lyase family.</text>
</comment>
<dbReference type="GO" id="GO:0004408">
    <property type="term" value="F:holocytochrome-c synthase activity"/>
    <property type="evidence" value="ECO:0007669"/>
    <property type="project" value="UniProtKB-EC"/>
</dbReference>
<evidence type="ECO:0000313" key="13">
    <source>
        <dbReference type="Proteomes" id="UP000305948"/>
    </source>
</evidence>
<keyword evidence="4 10" id="KW-0479">Metal-binding</keyword>
<keyword evidence="3 10" id="KW-0349">Heme</keyword>
<keyword evidence="5 10" id="KW-0999">Mitochondrion inner membrane</keyword>
<dbReference type="GO" id="GO:0005743">
    <property type="term" value="C:mitochondrial inner membrane"/>
    <property type="evidence" value="ECO:0007669"/>
    <property type="project" value="UniProtKB-SubCell"/>
</dbReference>
<dbReference type="PANTHER" id="PTHR12743">
    <property type="entry name" value="CYTOCHROME C1 HEME LYASE"/>
    <property type="match status" value="1"/>
</dbReference>